<evidence type="ECO:0000256" key="4">
    <source>
        <dbReference type="ARBA" id="ARBA00021907"/>
    </source>
</evidence>
<evidence type="ECO:0000256" key="7">
    <source>
        <dbReference type="ARBA" id="ARBA00022618"/>
    </source>
</evidence>
<evidence type="ECO:0000256" key="12">
    <source>
        <dbReference type="PIRNR" id="PIRNR003097"/>
    </source>
</evidence>
<evidence type="ECO:0000256" key="9">
    <source>
        <dbReference type="ARBA" id="ARBA00022989"/>
    </source>
</evidence>
<dbReference type="OrthoDB" id="9813411at2"/>
<evidence type="ECO:0000256" key="6">
    <source>
        <dbReference type="ARBA" id="ARBA00022519"/>
    </source>
</evidence>
<evidence type="ECO:0000256" key="5">
    <source>
        <dbReference type="ARBA" id="ARBA00022475"/>
    </source>
</evidence>
<feature type="domain" description="ABC3 transporter permease C-terminal" evidence="14">
    <location>
        <begin position="189"/>
        <end position="303"/>
    </location>
</feature>
<protein>
    <recommendedName>
        <fullName evidence="4 12">Cell division protein FtsX</fullName>
    </recommendedName>
</protein>
<dbReference type="PIRSF" id="PIRSF003097">
    <property type="entry name" value="FtsX"/>
    <property type="match status" value="1"/>
</dbReference>
<dbReference type="PANTHER" id="PTHR47755">
    <property type="entry name" value="CELL DIVISION PROTEIN FTSX"/>
    <property type="match status" value="1"/>
</dbReference>
<proteinExistence type="inferred from homology"/>
<dbReference type="GO" id="GO:0051301">
    <property type="term" value="P:cell division"/>
    <property type="evidence" value="ECO:0007669"/>
    <property type="project" value="UniProtKB-KW"/>
</dbReference>
<sequence>MRERTAGTHAGRFRTWLAHHGFSVMASLGRLLRRPWSSLLTIAVMALALALPLALGLALQNLARLDGAVQAAHEVTVFLPPGTGAGEAEALARTLRARADVATVETVSPAQALARMRERPDLAAAIDALGEDAARSALPSVLRVSARGDERALAAAVQAMPGVERVQYDAAWRQRLQAWLGFGTRIAQVLAVLLGLGALLVVGNTVRLDIQSRHEEIAVLKLLGASDGFVRRPFLYLGLWYGLAAGALALAILAAAGQALRAPLASLAASYGGTFALQGLAWPEVAGVLAVAGLLGWLGAAAVAGHHLRQNRPVEG</sequence>
<keyword evidence="7 12" id="KW-0132">Cell division</keyword>
<keyword evidence="6 12" id="KW-0997">Cell inner membrane</keyword>
<feature type="domain" description="FtsX extracellular" evidence="15">
    <location>
        <begin position="74"/>
        <end position="166"/>
    </location>
</feature>
<dbReference type="PANTHER" id="PTHR47755:SF1">
    <property type="entry name" value="CELL DIVISION PROTEIN FTSX"/>
    <property type="match status" value="1"/>
</dbReference>
<evidence type="ECO:0000256" key="8">
    <source>
        <dbReference type="ARBA" id="ARBA00022692"/>
    </source>
</evidence>
<dbReference type="InterPro" id="IPR004513">
    <property type="entry name" value="FtsX"/>
</dbReference>
<evidence type="ECO:0000259" key="14">
    <source>
        <dbReference type="Pfam" id="PF02687"/>
    </source>
</evidence>
<dbReference type="InterPro" id="IPR047590">
    <property type="entry name" value="FtsX_proteobact-type"/>
</dbReference>
<feature type="transmembrane region" description="Helical" evidence="13">
    <location>
        <begin position="39"/>
        <end position="59"/>
    </location>
</feature>
<dbReference type="GO" id="GO:0005886">
    <property type="term" value="C:plasma membrane"/>
    <property type="evidence" value="ECO:0007669"/>
    <property type="project" value="UniProtKB-SubCell"/>
</dbReference>
<comment type="function">
    <text evidence="12">Part of the ABC transporter FtsEX involved in cellular division.</text>
</comment>
<accession>A0A4R3N9Q9</accession>
<keyword evidence="9 13" id="KW-1133">Transmembrane helix</keyword>
<comment type="subunit">
    <text evidence="3">Forms a membrane-associated complex with FtsE.</text>
</comment>
<evidence type="ECO:0000256" key="10">
    <source>
        <dbReference type="ARBA" id="ARBA00023136"/>
    </source>
</evidence>
<feature type="transmembrane region" description="Helical" evidence="13">
    <location>
        <begin position="234"/>
        <end position="260"/>
    </location>
</feature>
<dbReference type="RefSeq" id="WP_114959417.1">
    <property type="nucleotide sequence ID" value="NZ_MSZW01000036.1"/>
</dbReference>
<evidence type="ECO:0000256" key="13">
    <source>
        <dbReference type="SAM" id="Phobius"/>
    </source>
</evidence>
<dbReference type="Proteomes" id="UP000295414">
    <property type="component" value="Unassembled WGS sequence"/>
</dbReference>
<keyword evidence="11 12" id="KW-0131">Cell cycle</keyword>
<evidence type="ECO:0000313" key="17">
    <source>
        <dbReference type="Proteomes" id="UP000295414"/>
    </source>
</evidence>
<evidence type="ECO:0000256" key="3">
    <source>
        <dbReference type="ARBA" id="ARBA00011160"/>
    </source>
</evidence>
<comment type="caution">
    <text evidence="16">The sequence shown here is derived from an EMBL/GenBank/DDBJ whole genome shotgun (WGS) entry which is preliminary data.</text>
</comment>
<evidence type="ECO:0000256" key="11">
    <source>
        <dbReference type="ARBA" id="ARBA00023306"/>
    </source>
</evidence>
<dbReference type="AlphaFoldDB" id="A0A4R3N9Q9"/>
<feature type="transmembrane region" description="Helical" evidence="13">
    <location>
        <begin position="280"/>
        <end position="303"/>
    </location>
</feature>
<name>A0A4R3N9Q9_9GAMM</name>
<dbReference type="Gene3D" id="3.30.70.3040">
    <property type="match status" value="1"/>
</dbReference>
<dbReference type="InterPro" id="IPR003838">
    <property type="entry name" value="ABC3_permease_C"/>
</dbReference>
<dbReference type="EMBL" id="SMAP01000002">
    <property type="protein sequence ID" value="TCT25302.1"/>
    <property type="molecule type" value="Genomic_DNA"/>
</dbReference>
<keyword evidence="10 12" id="KW-0472">Membrane</keyword>
<comment type="similarity">
    <text evidence="2 12">Belongs to the ABC-4 integral membrane protein family. FtsX subfamily.</text>
</comment>
<evidence type="ECO:0000313" key="16">
    <source>
        <dbReference type="EMBL" id="TCT25302.1"/>
    </source>
</evidence>
<dbReference type="Pfam" id="PF02687">
    <property type="entry name" value="FtsX"/>
    <property type="match status" value="1"/>
</dbReference>
<dbReference type="NCBIfam" id="TIGR00439">
    <property type="entry name" value="FtsX_Gneg"/>
    <property type="match status" value="1"/>
</dbReference>
<dbReference type="Pfam" id="PF18075">
    <property type="entry name" value="FtsX_ECD"/>
    <property type="match status" value="1"/>
</dbReference>
<feature type="transmembrane region" description="Helical" evidence="13">
    <location>
        <begin position="186"/>
        <end position="206"/>
    </location>
</feature>
<reference evidence="16 17" key="1">
    <citation type="submission" date="2019-03" db="EMBL/GenBank/DDBJ databases">
        <title>Genomic Encyclopedia of Type Strains, Phase IV (KMG-IV): sequencing the most valuable type-strain genomes for metagenomic binning, comparative biology and taxonomic classification.</title>
        <authorList>
            <person name="Goeker M."/>
        </authorList>
    </citation>
    <scope>NUCLEOTIDE SEQUENCE [LARGE SCALE GENOMIC DNA]</scope>
    <source>
        <strain evidence="16 17">DSM 13605</strain>
    </source>
</reference>
<keyword evidence="5 12" id="KW-1003">Cell membrane</keyword>
<evidence type="ECO:0000259" key="15">
    <source>
        <dbReference type="Pfam" id="PF18075"/>
    </source>
</evidence>
<keyword evidence="8 13" id="KW-0812">Transmembrane</keyword>
<keyword evidence="17" id="KW-1185">Reference proteome</keyword>
<evidence type="ECO:0000256" key="2">
    <source>
        <dbReference type="ARBA" id="ARBA00007379"/>
    </source>
</evidence>
<comment type="subcellular location">
    <subcellularLocation>
        <location evidence="1">Cell inner membrane</location>
        <topology evidence="1">Multi-pass membrane protein</topology>
    </subcellularLocation>
</comment>
<dbReference type="GO" id="GO:0032153">
    <property type="term" value="C:cell division site"/>
    <property type="evidence" value="ECO:0007669"/>
    <property type="project" value="TreeGrafter"/>
</dbReference>
<evidence type="ECO:0000256" key="1">
    <source>
        <dbReference type="ARBA" id="ARBA00004429"/>
    </source>
</evidence>
<gene>
    <name evidence="16" type="ORF">EDC34_102190</name>
</gene>
<organism evidence="16 17">
    <name type="scientific">Thermomonas haemolytica</name>
    <dbReference type="NCBI Taxonomy" id="141949"/>
    <lineage>
        <taxon>Bacteria</taxon>
        <taxon>Pseudomonadati</taxon>
        <taxon>Pseudomonadota</taxon>
        <taxon>Gammaproteobacteria</taxon>
        <taxon>Lysobacterales</taxon>
        <taxon>Lysobacteraceae</taxon>
        <taxon>Thermomonas</taxon>
    </lineage>
</organism>
<dbReference type="InterPro" id="IPR040690">
    <property type="entry name" value="FtsX_ECD"/>
</dbReference>